<proteinExistence type="predicted"/>
<sequence>MRLGGDMGPTIGATMNITASAANGWKLDSTSHTCQSQNCILPYRSNSSPGYFSADVLLAFYLYDLLVQGYLRKYYTDIP</sequence>
<dbReference type="AlphaFoldDB" id="A0A5B7EE11"/>
<comment type="caution">
    <text evidence="1">The sequence shown here is derived from an EMBL/GenBank/DDBJ whole genome shotgun (WGS) entry which is preliminary data.</text>
</comment>
<evidence type="ECO:0000313" key="2">
    <source>
        <dbReference type="Proteomes" id="UP000324222"/>
    </source>
</evidence>
<keyword evidence="2" id="KW-1185">Reference proteome</keyword>
<name>A0A5B7EE11_PORTR</name>
<gene>
    <name evidence="1" type="ORF">E2C01_025692</name>
</gene>
<evidence type="ECO:0000313" key="1">
    <source>
        <dbReference type="EMBL" id="MPC32382.1"/>
    </source>
</evidence>
<accession>A0A5B7EE11</accession>
<reference evidence="1 2" key="1">
    <citation type="submission" date="2019-05" db="EMBL/GenBank/DDBJ databases">
        <title>Another draft genome of Portunus trituberculatus and its Hox gene families provides insights of decapod evolution.</title>
        <authorList>
            <person name="Jeong J.-H."/>
            <person name="Song I."/>
            <person name="Kim S."/>
            <person name="Choi T."/>
            <person name="Kim D."/>
            <person name="Ryu S."/>
            <person name="Kim W."/>
        </authorList>
    </citation>
    <scope>NUCLEOTIDE SEQUENCE [LARGE SCALE GENOMIC DNA]</scope>
    <source>
        <tissue evidence="1">Muscle</tissue>
    </source>
</reference>
<dbReference type="EMBL" id="VSRR010002615">
    <property type="protein sequence ID" value="MPC32382.1"/>
    <property type="molecule type" value="Genomic_DNA"/>
</dbReference>
<dbReference type="Proteomes" id="UP000324222">
    <property type="component" value="Unassembled WGS sequence"/>
</dbReference>
<protein>
    <submittedName>
        <fullName evidence="1">Uncharacterized protein</fullName>
    </submittedName>
</protein>
<organism evidence="1 2">
    <name type="scientific">Portunus trituberculatus</name>
    <name type="common">Swimming crab</name>
    <name type="synonym">Neptunus trituberculatus</name>
    <dbReference type="NCBI Taxonomy" id="210409"/>
    <lineage>
        <taxon>Eukaryota</taxon>
        <taxon>Metazoa</taxon>
        <taxon>Ecdysozoa</taxon>
        <taxon>Arthropoda</taxon>
        <taxon>Crustacea</taxon>
        <taxon>Multicrustacea</taxon>
        <taxon>Malacostraca</taxon>
        <taxon>Eumalacostraca</taxon>
        <taxon>Eucarida</taxon>
        <taxon>Decapoda</taxon>
        <taxon>Pleocyemata</taxon>
        <taxon>Brachyura</taxon>
        <taxon>Eubrachyura</taxon>
        <taxon>Portunoidea</taxon>
        <taxon>Portunidae</taxon>
        <taxon>Portuninae</taxon>
        <taxon>Portunus</taxon>
    </lineage>
</organism>